<dbReference type="EMBL" id="AP025296">
    <property type="protein sequence ID" value="BDD01824.1"/>
    <property type="molecule type" value="Genomic_DNA"/>
</dbReference>
<proteinExistence type="inferred from homology"/>
<dbReference type="InterPro" id="IPR033985">
    <property type="entry name" value="SusD-like_N"/>
</dbReference>
<evidence type="ECO:0000259" key="6">
    <source>
        <dbReference type="Pfam" id="PF07980"/>
    </source>
</evidence>
<dbReference type="Gene3D" id="1.25.40.390">
    <property type="match status" value="1"/>
</dbReference>
<evidence type="ECO:0000313" key="9">
    <source>
        <dbReference type="Proteomes" id="UP001354989"/>
    </source>
</evidence>
<keyword evidence="4" id="KW-0472">Membrane</keyword>
<evidence type="ECO:0000256" key="3">
    <source>
        <dbReference type="ARBA" id="ARBA00022729"/>
    </source>
</evidence>
<comment type="similarity">
    <text evidence="2">Belongs to the SusD family.</text>
</comment>
<dbReference type="Pfam" id="PF07980">
    <property type="entry name" value="SusD_RagB"/>
    <property type="match status" value="1"/>
</dbReference>
<evidence type="ECO:0000313" key="8">
    <source>
        <dbReference type="EMBL" id="BDD01824.1"/>
    </source>
</evidence>
<organism evidence="8 9">
    <name type="scientific">Persicobacter psychrovividus</name>
    <dbReference type="NCBI Taxonomy" id="387638"/>
    <lineage>
        <taxon>Bacteria</taxon>
        <taxon>Pseudomonadati</taxon>
        <taxon>Bacteroidota</taxon>
        <taxon>Cytophagia</taxon>
        <taxon>Cytophagales</taxon>
        <taxon>Persicobacteraceae</taxon>
        <taxon>Persicobacter</taxon>
    </lineage>
</organism>
<evidence type="ECO:0000256" key="5">
    <source>
        <dbReference type="ARBA" id="ARBA00023237"/>
    </source>
</evidence>
<evidence type="ECO:0000256" key="4">
    <source>
        <dbReference type="ARBA" id="ARBA00023136"/>
    </source>
</evidence>
<dbReference type="InterPro" id="IPR011990">
    <property type="entry name" value="TPR-like_helical_dom_sf"/>
</dbReference>
<dbReference type="InterPro" id="IPR012944">
    <property type="entry name" value="SusD_RagB_dom"/>
</dbReference>
<dbReference type="SUPFAM" id="SSF48452">
    <property type="entry name" value="TPR-like"/>
    <property type="match status" value="1"/>
</dbReference>
<comment type="subcellular location">
    <subcellularLocation>
        <location evidence="1">Cell outer membrane</location>
    </subcellularLocation>
</comment>
<evidence type="ECO:0000256" key="2">
    <source>
        <dbReference type="ARBA" id="ARBA00006275"/>
    </source>
</evidence>
<dbReference type="RefSeq" id="WP_338399139.1">
    <property type="nucleotide sequence ID" value="NZ_AP025296.1"/>
</dbReference>
<accession>A0ABM7VLE8</accession>
<keyword evidence="9" id="KW-1185">Reference proteome</keyword>
<evidence type="ECO:0000259" key="7">
    <source>
        <dbReference type="Pfam" id="PF14322"/>
    </source>
</evidence>
<feature type="domain" description="RagB/SusD" evidence="6">
    <location>
        <begin position="352"/>
        <end position="467"/>
    </location>
</feature>
<geneLocation type="plasmid" evidence="8 9">
    <name>pPP4</name>
</geneLocation>
<sequence>MKKLLYTGLIASSMLLSGCSDFLNVPNTALITEADYYKTDNDLFRTLTTSYSTLGDVRMYSQDYFLQRDLLSDDVYTPEPAPDFSNNAQFNFAQESQVIYGMWERLYKGIRRANNVIKNTPERIINAENVARAKAEAKVLRAYYYFHMANMWRSFPLRTEDNLDEHVVEQTSREEVMDFIIADLQEVLAEDILPVTNSGEMYHEKGRVTKGFALSLLGKMFLFESDFANAEKYLKQVIDLNTYSLVEAPEDIWTIRNKNNEIGNENIFEAQFNAKVGGGSLPWFDDGPTASEGTLRLLFLESNSYGGYLNLIPTEDLINQYQPGDKRLQAFIRQKGEEIIWDPGKIYDKDQPVIQKGVTSKPEAGGGNDENFVLMRYADVLLMYAEALIQQNKNLTDAVKYIDMVRERAFGVNFNPTNPNSSAAVLFKLLREERRRELCFECHRFQDLRRWGMLSEVLGDRFKEGKEYYPVPLAEIDKAGGILVQDPNY</sequence>
<feature type="domain" description="SusD-like N-terminal" evidence="7">
    <location>
        <begin position="94"/>
        <end position="222"/>
    </location>
</feature>
<keyword evidence="3" id="KW-0732">Signal</keyword>
<gene>
    <name evidence="8" type="ORF">PEPS_41040</name>
</gene>
<keyword evidence="8" id="KW-0614">Plasmid</keyword>
<dbReference type="PROSITE" id="PS51257">
    <property type="entry name" value="PROKAR_LIPOPROTEIN"/>
    <property type="match status" value="1"/>
</dbReference>
<protein>
    <submittedName>
        <fullName evidence="8">Membrane protein</fullName>
    </submittedName>
</protein>
<dbReference type="CDD" id="cd08977">
    <property type="entry name" value="SusD"/>
    <property type="match status" value="1"/>
</dbReference>
<keyword evidence="5" id="KW-0998">Cell outer membrane</keyword>
<evidence type="ECO:0000256" key="1">
    <source>
        <dbReference type="ARBA" id="ARBA00004442"/>
    </source>
</evidence>
<dbReference type="Pfam" id="PF14322">
    <property type="entry name" value="SusD-like_3"/>
    <property type="match status" value="1"/>
</dbReference>
<dbReference type="Proteomes" id="UP001354989">
    <property type="component" value="Plasmid pPP4"/>
</dbReference>
<reference evidence="8 9" key="1">
    <citation type="submission" date="2021-12" db="EMBL/GenBank/DDBJ databases">
        <title>Genome sequencing of bacteria with rrn-lacking chromosome and rrn-plasmid.</title>
        <authorList>
            <person name="Anda M."/>
            <person name="Iwasaki W."/>
        </authorList>
    </citation>
    <scope>NUCLEOTIDE SEQUENCE [LARGE SCALE GENOMIC DNA]</scope>
    <source>
        <strain evidence="8 9">NBRC 101262</strain>
        <plasmid evidence="8 9">pPP4</plasmid>
    </source>
</reference>
<name>A0ABM7VLE8_9BACT</name>